<dbReference type="EMBL" id="CYRY02000291">
    <property type="protein sequence ID" value="VCW49301.1"/>
    <property type="molecule type" value="Genomic_DNA"/>
</dbReference>
<organism evidence="2 3">
    <name type="scientific">Gulo gulo</name>
    <name type="common">Wolverine</name>
    <name type="synonym">Gluton</name>
    <dbReference type="NCBI Taxonomy" id="48420"/>
    <lineage>
        <taxon>Eukaryota</taxon>
        <taxon>Metazoa</taxon>
        <taxon>Chordata</taxon>
        <taxon>Craniata</taxon>
        <taxon>Vertebrata</taxon>
        <taxon>Euteleostomi</taxon>
        <taxon>Mammalia</taxon>
        <taxon>Eutheria</taxon>
        <taxon>Laurasiatheria</taxon>
        <taxon>Carnivora</taxon>
        <taxon>Caniformia</taxon>
        <taxon>Musteloidea</taxon>
        <taxon>Mustelidae</taxon>
        <taxon>Guloninae</taxon>
        <taxon>Gulo</taxon>
    </lineage>
</organism>
<feature type="non-terminal residue" evidence="2">
    <location>
        <position position="1"/>
    </location>
</feature>
<evidence type="ECO:0000313" key="2">
    <source>
        <dbReference type="EMBL" id="VCW49301.1"/>
    </source>
</evidence>
<comment type="caution">
    <text evidence="2">The sequence shown here is derived from an EMBL/GenBank/DDBJ whole genome shotgun (WGS) entry which is preliminary data.</text>
</comment>
<sequence length="75" mass="7924">STVVGPLTSSFLFRPPGSQPGLPLTPGERRPYPHTSSFHSFVHTKLQGECGQLGTEWTAVASKNQAVSSLRAGSS</sequence>
<keyword evidence="3" id="KW-1185">Reference proteome</keyword>
<name>A0A9X9PSW7_GULGU</name>
<feature type="region of interest" description="Disordered" evidence="1">
    <location>
        <begin position="1"/>
        <end position="29"/>
    </location>
</feature>
<proteinExistence type="predicted"/>
<accession>A0A9X9PSW7</accession>
<evidence type="ECO:0000256" key="1">
    <source>
        <dbReference type="SAM" id="MobiDB-lite"/>
    </source>
</evidence>
<gene>
    <name evidence="2" type="ORF">BN2614_LOCUS2</name>
</gene>
<dbReference type="Proteomes" id="UP000269945">
    <property type="component" value="Unassembled WGS sequence"/>
</dbReference>
<protein>
    <submittedName>
        <fullName evidence="2">Uncharacterized protein</fullName>
    </submittedName>
</protein>
<evidence type="ECO:0000313" key="3">
    <source>
        <dbReference type="Proteomes" id="UP000269945"/>
    </source>
</evidence>
<dbReference type="AlphaFoldDB" id="A0A9X9PSW7"/>
<reference evidence="2 3" key="1">
    <citation type="submission" date="2018-10" db="EMBL/GenBank/DDBJ databases">
        <authorList>
            <person name="Ekblom R."/>
            <person name="Jareborg N."/>
        </authorList>
    </citation>
    <scope>NUCLEOTIDE SEQUENCE [LARGE SCALE GENOMIC DNA]</scope>
    <source>
        <tissue evidence="2">Muscle</tissue>
    </source>
</reference>
<feature type="compositionally biased region" description="Polar residues" evidence="1">
    <location>
        <begin position="1"/>
        <end position="11"/>
    </location>
</feature>